<sequence>MQNEAYQKLMDNLCDIVAEEQAKLGYMKEPIRLYYPLSSLNHFFGGDASADEMQEKLSKFKSFAYDKFGEVEITHKGERFCFFLSERATEYVHENGGQNQFIFDLVELLAKHGTVMEEVEA</sequence>
<organism evidence="1">
    <name type="scientific">human gut metagenome</name>
    <dbReference type="NCBI Taxonomy" id="408170"/>
    <lineage>
        <taxon>unclassified sequences</taxon>
        <taxon>metagenomes</taxon>
        <taxon>organismal metagenomes</taxon>
    </lineage>
</organism>
<name>K1RW34_9ZZZZ</name>
<proteinExistence type="predicted"/>
<gene>
    <name evidence="1" type="ORF">LEA_19326</name>
</gene>
<dbReference type="InterPro" id="IPR024539">
    <property type="entry name" value="DUF3877"/>
</dbReference>
<accession>K1RW34</accession>
<evidence type="ECO:0000313" key="1">
    <source>
        <dbReference type="EMBL" id="EKC47534.1"/>
    </source>
</evidence>
<dbReference type="AlphaFoldDB" id="K1RW34"/>
<feature type="non-terminal residue" evidence="1">
    <location>
        <position position="121"/>
    </location>
</feature>
<dbReference type="EMBL" id="AJWY01013284">
    <property type="protein sequence ID" value="EKC47534.1"/>
    <property type="molecule type" value="Genomic_DNA"/>
</dbReference>
<dbReference type="Pfam" id="PF12993">
    <property type="entry name" value="DUF3877"/>
    <property type="match status" value="1"/>
</dbReference>
<protein>
    <submittedName>
        <fullName evidence="1">Uncharacterized protein</fullName>
    </submittedName>
</protein>
<reference evidence="1" key="1">
    <citation type="journal article" date="2013" name="Environ. Microbiol.">
        <title>Microbiota from the distal guts of lean and obese adolescents exhibit partial functional redundancy besides clear differences in community structure.</title>
        <authorList>
            <person name="Ferrer M."/>
            <person name="Ruiz A."/>
            <person name="Lanza F."/>
            <person name="Haange S.B."/>
            <person name="Oberbach A."/>
            <person name="Till H."/>
            <person name="Bargiela R."/>
            <person name="Campoy C."/>
            <person name="Segura M.T."/>
            <person name="Richter M."/>
            <person name="von Bergen M."/>
            <person name="Seifert J."/>
            <person name="Suarez A."/>
        </authorList>
    </citation>
    <scope>NUCLEOTIDE SEQUENCE</scope>
</reference>
<comment type="caution">
    <text evidence="1">The sequence shown here is derived from an EMBL/GenBank/DDBJ whole genome shotgun (WGS) entry which is preliminary data.</text>
</comment>